<feature type="transmembrane region" description="Helical" evidence="1">
    <location>
        <begin position="48"/>
        <end position="72"/>
    </location>
</feature>
<accession>A0A455WC97</accession>
<proteinExistence type="predicted"/>
<keyword evidence="1" id="KW-0812">Transmembrane</keyword>
<protein>
    <submittedName>
        <fullName evidence="2">Uncharacterized protein</fullName>
    </submittedName>
</protein>
<evidence type="ECO:0000256" key="1">
    <source>
        <dbReference type="SAM" id="Phobius"/>
    </source>
</evidence>
<reference evidence="2" key="1">
    <citation type="submission" date="2019-03" db="EMBL/GenBank/DDBJ databases">
        <title>Whole genome analysis of nitrate-reducing bacteria Marinobacter hydrocarbonoclasticus YB03.</title>
        <authorList>
            <person name="Azam A.H."/>
            <person name="Yuk S.R."/>
            <person name="Kamarisima K."/>
            <person name="Miyanaga K."/>
            <person name="Tanji Y."/>
        </authorList>
    </citation>
    <scope>NUCLEOTIDE SEQUENCE</scope>
    <source>
        <strain evidence="2">YB03</strain>
    </source>
</reference>
<gene>
    <name evidence="2" type="ORF">YBY_21740</name>
</gene>
<feature type="transmembrane region" description="Helical" evidence="1">
    <location>
        <begin position="12"/>
        <end position="36"/>
    </location>
</feature>
<keyword evidence="1" id="KW-1133">Transmembrane helix</keyword>
<dbReference type="EMBL" id="AP019537">
    <property type="protein sequence ID" value="BBJ04325.1"/>
    <property type="molecule type" value="Genomic_DNA"/>
</dbReference>
<dbReference type="AlphaFoldDB" id="A0A455WC97"/>
<organism evidence="2">
    <name type="scientific">Marinobacter nauticus</name>
    <name type="common">Marinobacter hydrocarbonoclasticus</name>
    <name type="synonym">Marinobacter aquaeolei</name>
    <dbReference type="NCBI Taxonomy" id="2743"/>
    <lineage>
        <taxon>Bacteria</taxon>
        <taxon>Pseudomonadati</taxon>
        <taxon>Pseudomonadota</taxon>
        <taxon>Gammaproteobacteria</taxon>
        <taxon>Pseudomonadales</taxon>
        <taxon>Marinobacteraceae</taxon>
        <taxon>Marinobacter</taxon>
    </lineage>
</organism>
<keyword evidence="1" id="KW-0472">Membrane</keyword>
<name>A0A455WC97_MARNT</name>
<evidence type="ECO:0000313" key="2">
    <source>
        <dbReference type="EMBL" id="BBJ04325.1"/>
    </source>
</evidence>
<sequence>MLQALGSEQMRPFTIVLLGLLLVTLLGFAALLVFKISVLPTEIEPAHFAAYGTLIGGVLTPMTIIVAAFALLQRERAHQAEMKNLQSQSNRLDLMRFIQKIEKDIQNALDKLTINVTYKQEDIHATGNDAFLNLTFLEWPAVIPSEKQVKERLKASNGQVSRNEPLIICYEAFSTITIYLNSLRQYCEEHDRLSGTNMTTLYFLRKYRIGIQRLSDQGYGVHKWKPMAQQNAQADTGVPSV</sequence>